<accession>A0ABN7TX08</accession>
<comment type="caution">
    <text evidence="2">The sequence shown here is derived from an EMBL/GenBank/DDBJ whole genome shotgun (WGS) entry which is preliminary data.</text>
</comment>
<dbReference type="RefSeq" id="WP_218103340.1">
    <property type="nucleotide sequence ID" value="NZ_CAJVCE010000051.1"/>
</dbReference>
<keyword evidence="1" id="KW-0175">Coiled coil</keyword>
<dbReference type="Pfam" id="PF13921">
    <property type="entry name" value="Myb_DNA-bind_6"/>
    <property type="match status" value="1"/>
</dbReference>
<name>A0ABN7TX08_9BACL</name>
<evidence type="ECO:0000313" key="3">
    <source>
        <dbReference type="Proteomes" id="UP000730618"/>
    </source>
</evidence>
<organism evidence="2 3">
    <name type="scientific">Paenibacillus allorhizosphaerae</name>
    <dbReference type="NCBI Taxonomy" id="2849866"/>
    <lineage>
        <taxon>Bacteria</taxon>
        <taxon>Bacillati</taxon>
        <taxon>Bacillota</taxon>
        <taxon>Bacilli</taxon>
        <taxon>Bacillales</taxon>
        <taxon>Paenibacillaceae</taxon>
        <taxon>Paenibacillus</taxon>
    </lineage>
</organism>
<dbReference type="InterPro" id="IPR014243">
    <property type="entry name" value="RsfA-like"/>
</dbReference>
<dbReference type="Proteomes" id="UP000730618">
    <property type="component" value="Unassembled WGS sequence"/>
</dbReference>
<protein>
    <recommendedName>
        <fullName evidence="4">Myb-like domain-containing protein</fullName>
    </recommendedName>
</protein>
<proteinExistence type="predicted"/>
<gene>
    <name evidence="2" type="ORF">PAECIP111802_07220</name>
</gene>
<evidence type="ECO:0000256" key="1">
    <source>
        <dbReference type="SAM" id="Coils"/>
    </source>
</evidence>
<reference evidence="2 3" key="1">
    <citation type="submission" date="2021-06" db="EMBL/GenBank/DDBJ databases">
        <authorList>
            <person name="Criscuolo A."/>
        </authorList>
    </citation>
    <scope>NUCLEOTIDE SEQUENCE [LARGE SCALE GENOMIC DNA]</scope>
    <source>
        <strain evidence="3">CIP 111802</strain>
    </source>
</reference>
<keyword evidence="3" id="KW-1185">Reference proteome</keyword>
<dbReference type="PANTHER" id="PTHR41302">
    <property type="entry name" value="PRESPORE-SPECIFIC TRANSCRIPTIONAL REGULATOR RSFA-RELATED"/>
    <property type="match status" value="1"/>
</dbReference>
<evidence type="ECO:0000313" key="2">
    <source>
        <dbReference type="EMBL" id="CAG7658931.1"/>
    </source>
</evidence>
<dbReference type="PANTHER" id="PTHR41302:SF2">
    <property type="entry name" value="PRESPORE SPECIFIC TRANSCRIPTIONAL ACTIVATOR RSFA"/>
    <property type="match status" value="1"/>
</dbReference>
<sequence length="163" mass="18717">MSEVKTKYEVWSPEQDQLLLQTVLKHLGNGSSQKKAFEEAADKIGRTQAACAFRFNAVLRQQHNEEILSVSHKKGNQLTSSMVIPFPNGDVHGENKTLNWQQVLDFLNSQALEVQIMQQQLNEIAEENRSLKEELANYKEVHNKLESFGMNISKMLELYDRVQ</sequence>
<evidence type="ECO:0008006" key="4">
    <source>
        <dbReference type="Google" id="ProtNLM"/>
    </source>
</evidence>
<dbReference type="EMBL" id="CAJVCE010000051">
    <property type="protein sequence ID" value="CAG7658931.1"/>
    <property type="molecule type" value="Genomic_DNA"/>
</dbReference>
<feature type="coiled-coil region" evidence="1">
    <location>
        <begin position="107"/>
        <end position="148"/>
    </location>
</feature>